<dbReference type="EMBL" id="FNQE01000041">
    <property type="protein sequence ID" value="SDZ35624.1"/>
    <property type="molecule type" value="Genomic_DNA"/>
</dbReference>
<dbReference type="PANTHER" id="PTHR35579">
    <property type="entry name" value="CRISPR SYSTEM CMS ENDORIBONUCLEASE CSM3"/>
    <property type="match status" value="1"/>
</dbReference>
<accession>A0A1H3SCK7</accession>
<reference evidence="2 3" key="1">
    <citation type="submission" date="2016-10" db="EMBL/GenBank/DDBJ databases">
        <authorList>
            <person name="de Groot N.N."/>
        </authorList>
    </citation>
    <scope>NUCLEOTIDE SEQUENCE [LARGE SCALE GENOMIC DNA]</scope>
    <source>
        <strain evidence="2 3">DSM 21650</strain>
    </source>
</reference>
<name>A0A1H3SCK7_9FIRM</name>
<dbReference type="NCBIfam" id="TIGR03986">
    <property type="entry name" value="TIGR03986 family CRISPR-associated RAMP protein"/>
    <property type="match status" value="1"/>
</dbReference>
<evidence type="ECO:0000313" key="3">
    <source>
        <dbReference type="Proteomes" id="UP000198625"/>
    </source>
</evidence>
<organism evidence="2 3">
    <name type="scientific">Proteiniborus ethanoligenes</name>
    <dbReference type="NCBI Taxonomy" id="415015"/>
    <lineage>
        <taxon>Bacteria</taxon>
        <taxon>Bacillati</taxon>
        <taxon>Bacillota</taxon>
        <taxon>Clostridia</taxon>
        <taxon>Eubacteriales</taxon>
        <taxon>Proteiniborus</taxon>
    </lineage>
</organism>
<proteinExistence type="predicted"/>
<dbReference type="STRING" id="415015.SAMN05660462_02828"/>
<dbReference type="InterPro" id="IPR023825">
    <property type="entry name" value="CRISPR-assoc_RAMP_BGP1436"/>
</dbReference>
<sequence length="734" mass="85881">MKPIDIKYSYIKGYSVAPYNFISLPKEAIARYKHPNELPAHNNFTNRDNRPLLSGTIEYTLEAMAPIIISSGIKDNEKDAYFFTNLNGEYAIPGNTIRGVVRTNTQILGCSNIIKSDEKGDYAESEIQDSRFLFRDIAGNGSLAKKYKEILNIDRVKRISRNLKAGYIVNENNQYYIQESEKLNDIRNYFRVDELYLRQILDKGIIRDVKFMYKPELSIYEEEIKELNKKIHGRNLRVSDKEKEEATNKKKAILNEWKNNKGKDRYRPYIVEVSFNLDSKNAKIIKIGVKGKYIKTGFLLSGGFIDGKLAHYLVPDPLPSMGKIPIKEEDIKDYKDDLVLTKKMTKSETIIHGNEFFNLPSKGEIKPIFFIHTDRLHFGFTPNLRMFYSKTVLDGVPSTYKDVKGISYTDAIFGFTNMKYKNNNGFINHSYKSRVSFEDAVAQDEATVDNDSTMKMILAEPKATSYNLYLKQDDVDKNSLKIYEGDFHIRGIKQYWLKDYIERPKIEENQNDNMTFTIHPLKEGTRFSGKIHFNNLEEDELGLFLWALKLEDNCYQNIGLAKPYGFGRVKIKDIKLKIEDLDKKYSSFSFDYFKSEDISKYIDLYKEKLSKTYLNGKPVYEEESIKELIFIKSKVIAEKDADKYRYMRFKPNEFRYRNVLPTILKYEELQKNPNIKKQDCNNNLKHKSHDNQKSYINQKQKSQHNYKNRKQDSFASNIMTDAFKSAENRKRKKK</sequence>
<protein>
    <submittedName>
        <fullName evidence="2">CRISPR-associated protein</fullName>
    </submittedName>
</protein>
<dbReference type="InterPro" id="IPR052216">
    <property type="entry name" value="CRISPR_Csm3_endoribonuclease"/>
</dbReference>
<dbReference type="RefSeq" id="WP_244270552.1">
    <property type="nucleotide sequence ID" value="NZ_FNQE01000041.1"/>
</dbReference>
<evidence type="ECO:0000313" key="2">
    <source>
        <dbReference type="EMBL" id="SDZ35624.1"/>
    </source>
</evidence>
<gene>
    <name evidence="2" type="ORF">SAMN05660462_02828</name>
</gene>
<dbReference type="AlphaFoldDB" id="A0A1H3SCK7"/>
<dbReference type="PANTHER" id="PTHR35579:SF6">
    <property type="entry name" value="DUF324 DOMAIN-CONTAINING PROTEIN"/>
    <property type="match status" value="1"/>
</dbReference>
<keyword evidence="3" id="KW-1185">Reference proteome</keyword>
<feature type="region of interest" description="Disordered" evidence="1">
    <location>
        <begin position="676"/>
        <end position="734"/>
    </location>
</feature>
<dbReference type="Proteomes" id="UP000198625">
    <property type="component" value="Unassembled WGS sequence"/>
</dbReference>
<evidence type="ECO:0000256" key="1">
    <source>
        <dbReference type="SAM" id="MobiDB-lite"/>
    </source>
</evidence>